<dbReference type="EMBL" id="JAGFBS010000111">
    <property type="protein sequence ID" value="KAG6369062.1"/>
    <property type="molecule type" value="Genomic_DNA"/>
</dbReference>
<proteinExistence type="predicted"/>
<evidence type="ECO:0000313" key="2">
    <source>
        <dbReference type="Proteomes" id="UP000683000"/>
    </source>
</evidence>
<organism evidence="1 2">
    <name type="scientific">Boletus reticuloceps</name>
    <dbReference type="NCBI Taxonomy" id="495285"/>
    <lineage>
        <taxon>Eukaryota</taxon>
        <taxon>Fungi</taxon>
        <taxon>Dikarya</taxon>
        <taxon>Basidiomycota</taxon>
        <taxon>Agaricomycotina</taxon>
        <taxon>Agaricomycetes</taxon>
        <taxon>Agaricomycetidae</taxon>
        <taxon>Boletales</taxon>
        <taxon>Boletineae</taxon>
        <taxon>Boletaceae</taxon>
        <taxon>Boletoideae</taxon>
        <taxon>Boletus</taxon>
    </lineage>
</organism>
<sequence>MALWNSKQATHLPSASFIEDIIELCKMLNPHRKPPFIADGQFLYVARAAVRKATNFVVMQGSCNDNDIQLIVRDGFMNACHTLKINQVPWSEPPVPGRRGAPCTHVIYNMWMSLGAKNPRGPPTSAAIRAHDHTPMAIARRMSQNIIA</sequence>
<keyword evidence="2" id="KW-1185">Reference proteome</keyword>
<name>A0A8I2YBX6_9AGAM</name>
<comment type="caution">
    <text evidence="1">The sequence shown here is derived from an EMBL/GenBank/DDBJ whole genome shotgun (WGS) entry which is preliminary data.</text>
</comment>
<dbReference type="OrthoDB" id="2736611at2759"/>
<dbReference type="AlphaFoldDB" id="A0A8I2YBX6"/>
<evidence type="ECO:0000313" key="1">
    <source>
        <dbReference type="EMBL" id="KAG6369062.1"/>
    </source>
</evidence>
<protein>
    <submittedName>
        <fullName evidence="1">Uncharacterized protein</fullName>
    </submittedName>
</protein>
<gene>
    <name evidence="1" type="ORF">JVT61DRAFT_1889</name>
</gene>
<accession>A0A8I2YBX6</accession>
<reference evidence="1" key="1">
    <citation type="submission" date="2021-03" db="EMBL/GenBank/DDBJ databases">
        <title>Evolutionary innovations through gain and loss of genes in the ectomycorrhizal Boletales.</title>
        <authorList>
            <person name="Wu G."/>
            <person name="Miyauchi S."/>
            <person name="Morin E."/>
            <person name="Yang Z.-L."/>
            <person name="Xu J."/>
            <person name="Martin F.M."/>
        </authorList>
    </citation>
    <scope>NUCLEOTIDE SEQUENCE</scope>
    <source>
        <strain evidence="1">BR01</strain>
    </source>
</reference>
<dbReference type="Proteomes" id="UP000683000">
    <property type="component" value="Unassembled WGS sequence"/>
</dbReference>